<protein>
    <recommendedName>
        <fullName evidence="5">Restriction of telomere capping protein 4</fullName>
    </recommendedName>
</protein>
<dbReference type="PANTHER" id="PTHR41391">
    <property type="entry name" value="RESTRICTION OF TELOMERE CAPPING PROTEIN 4"/>
    <property type="match status" value="1"/>
</dbReference>
<dbReference type="STRING" id="253628.A0A0D1XYQ6"/>
<evidence type="ECO:0000256" key="4">
    <source>
        <dbReference type="ARBA" id="ARBA00009461"/>
    </source>
</evidence>
<dbReference type="GO" id="GO:0005737">
    <property type="term" value="C:cytoplasm"/>
    <property type="evidence" value="ECO:0007669"/>
    <property type="project" value="UniProtKB-SubCell"/>
</dbReference>
<name>A0A0D1XYQ6_9PEZI</name>
<dbReference type="GeneID" id="27309798"/>
<evidence type="ECO:0000256" key="5">
    <source>
        <dbReference type="ARBA" id="ARBA00015162"/>
    </source>
</evidence>
<comment type="similarity">
    <text evidence="4">Belongs to the RTC4 family.</text>
</comment>
<feature type="compositionally biased region" description="Polar residues" evidence="8">
    <location>
        <begin position="222"/>
        <end position="233"/>
    </location>
</feature>
<dbReference type="Proteomes" id="UP000053259">
    <property type="component" value="Unassembled WGS sequence"/>
</dbReference>
<keyword evidence="6" id="KW-0963">Cytoplasm</keyword>
<feature type="compositionally biased region" description="Basic and acidic residues" evidence="8">
    <location>
        <begin position="274"/>
        <end position="294"/>
    </location>
</feature>
<dbReference type="HOGENOM" id="CLU_030573_1_0_1"/>
<dbReference type="VEuPathDB" id="FungiDB:PV09_01825"/>
<dbReference type="InterPro" id="IPR039024">
    <property type="entry name" value="RTC4"/>
</dbReference>
<dbReference type="GO" id="GO:0005634">
    <property type="term" value="C:nucleus"/>
    <property type="evidence" value="ECO:0007669"/>
    <property type="project" value="UniProtKB-SubCell"/>
</dbReference>
<evidence type="ECO:0000256" key="8">
    <source>
        <dbReference type="SAM" id="MobiDB-lite"/>
    </source>
</evidence>
<evidence type="ECO:0000256" key="6">
    <source>
        <dbReference type="ARBA" id="ARBA00022490"/>
    </source>
</evidence>
<keyword evidence="7" id="KW-0539">Nucleus</keyword>
<evidence type="ECO:0000259" key="9">
    <source>
        <dbReference type="SMART" id="SM01312"/>
    </source>
</evidence>
<dbReference type="AlphaFoldDB" id="A0A0D1XYQ6"/>
<evidence type="ECO:0000313" key="11">
    <source>
        <dbReference type="Proteomes" id="UP000053259"/>
    </source>
</evidence>
<proteinExistence type="inferred from homology"/>
<accession>A0A0D1XYQ6</accession>
<feature type="compositionally biased region" description="Basic and acidic residues" evidence="8">
    <location>
        <begin position="87"/>
        <end position="96"/>
    </location>
</feature>
<evidence type="ECO:0000256" key="3">
    <source>
        <dbReference type="ARBA" id="ARBA00004496"/>
    </source>
</evidence>
<dbReference type="Pfam" id="PF14474">
    <property type="entry name" value="RTC4"/>
    <property type="match status" value="1"/>
</dbReference>
<organism evidence="10 11">
    <name type="scientific">Verruconis gallopava</name>
    <dbReference type="NCBI Taxonomy" id="253628"/>
    <lineage>
        <taxon>Eukaryota</taxon>
        <taxon>Fungi</taxon>
        <taxon>Dikarya</taxon>
        <taxon>Ascomycota</taxon>
        <taxon>Pezizomycotina</taxon>
        <taxon>Dothideomycetes</taxon>
        <taxon>Pleosporomycetidae</taxon>
        <taxon>Venturiales</taxon>
        <taxon>Sympoventuriaceae</taxon>
        <taxon>Verruconis</taxon>
    </lineage>
</organism>
<dbReference type="RefSeq" id="XP_016217785.1">
    <property type="nucleotide sequence ID" value="XM_016354773.1"/>
</dbReference>
<dbReference type="EMBL" id="KN847532">
    <property type="protein sequence ID" value="KIW07916.1"/>
    <property type="molecule type" value="Genomic_DNA"/>
</dbReference>
<dbReference type="SMART" id="SM01312">
    <property type="entry name" value="RTC4"/>
    <property type="match status" value="1"/>
</dbReference>
<evidence type="ECO:0000313" key="10">
    <source>
        <dbReference type="EMBL" id="KIW07916.1"/>
    </source>
</evidence>
<dbReference type="OrthoDB" id="128308at2759"/>
<feature type="domain" description="Restriction of telomere capping protein 4 C-terminal" evidence="9">
    <location>
        <begin position="372"/>
        <end position="494"/>
    </location>
</feature>
<dbReference type="PANTHER" id="PTHR41391:SF1">
    <property type="entry name" value="RESTRICTION OF TELOMERE CAPPING PROTEIN 4"/>
    <property type="match status" value="1"/>
</dbReference>
<dbReference type="InParanoid" id="A0A0D1XYQ6"/>
<feature type="region of interest" description="Disordered" evidence="8">
    <location>
        <begin position="15"/>
        <end position="251"/>
    </location>
</feature>
<reference evidence="10 11" key="1">
    <citation type="submission" date="2015-01" db="EMBL/GenBank/DDBJ databases">
        <title>The Genome Sequence of Ochroconis gallopava CBS43764.</title>
        <authorList>
            <consortium name="The Broad Institute Genomics Platform"/>
            <person name="Cuomo C."/>
            <person name="de Hoog S."/>
            <person name="Gorbushina A."/>
            <person name="Stielow B."/>
            <person name="Teixiera M."/>
            <person name="Abouelleil A."/>
            <person name="Chapman S.B."/>
            <person name="Priest M."/>
            <person name="Young S.K."/>
            <person name="Wortman J."/>
            <person name="Nusbaum C."/>
            <person name="Birren B."/>
        </authorList>
    </citation>
    <scope>NUCLEOTIDE SEQUENCE [LARGE SCALE GENOMIC DNA]</scope>
    <source>
        <strain evidence="10 11">CBS 43764</strain>
    </source>
</reference>
<evidence type="ECO:0000256" key="2">
    <source>
        <dbReference type="ARBA" id="ARBA00004123"/>
    </source>
</evidence>
<keyword evidence="11" id="KW-1185">Reference proteome</keyword>
<evidence type="ECO:0000256" key="7">
    <source>
        <dbReference type="ARBA" id="ARBA00023242"/>
    </source>
</evidence>
<feature type="compositionally biased region" description="Polar residues" evidence="8">
    <location>
        <begin position="194"/>
        <end position="208"/>
    </location>
</feature>
<dbReference type="InterPro" id="IPR028094">
    <property type="entry name" value="RTC4_C"/>
</dbReference>
<evidence type="ECO:0000256" key="1">
    <source>
        <dbReference type="ARBA" id="ARBA00002738"/>
    </source>
</evidence>
<gene>
    <name evidence="10" type="ORF">PV09_01825</name>
</gene>
<feature type="region of interest" description="Disordered" evidence="8">
    <location>
        <begin position="274"/>
        <end position="301"/>
    </location>
</feature>
<comment type="function">
    <text evidence="1">May be involved in a process influencing telomere capping.</text>
</comment>
<sequence>MNGLTARGPRLLKTVAGKPWARREDHDDNDSYIPQGILYHKGAPPNSAESKHSRDVEADPLSSSDDDVPISSANIPASFDASGKSLRSFDVKETPRTKVRPAGNVTTNGTNNKSRRKVQKRSDDGDDDVDIFGEIKRKKPKLRTFGSNSTYDGHNRINAKHSGEPKGFINPLASFSSPEESEISPRVFRRTLLKTPNSESRGCSASQARESRYSGAEEYVSTPGSDSVRNFPSSKEGRDQNLKRVSTLNEESSSSAVPKFKVFESLTQAAQKYDPDLLRKEKEEEERGEKREASLAELSDEGPCPMRCGKILSRRVLDTLSSTASIKEQQKFCRKHQVEDAWKEREQKGYPIVDWDNLSKRLRRHNGDIANMIKQPDRLFFRKEMEVRNKKGRDRTLLQHMKNEGLEGIGVGYYGSKGLDVMTEHIVNNFATDIRNHAASDKVVAARGVTGYIQMVLVLELATLLIKEDMKVDESKARQIMSESTAMGELLNPSEIGRTYGQVI</sequence>
<comment type="subcellular location">
    <subcellularLocation>
        <location evidence="3">Cytoplasm</location>
    </subcellularLocation>
    <subcellularLocation>
        <location evidence="2">Nucleus</location>
    </subcellularLocation>
</comment>